<evidence type="ECO:0000256" key="13">
    <source>
        <dbReference type="ARBA" id="ARBA00034000"/>
    </source>
</evidence>
<keyword evidence="9" id="KW-0573">Peptidoglycan synthesis</keyword>
<keyword evidence="11" id="KW-0472">Membrane</keyword>
<evidence type="ECO:0000256" key="14">
    <source>
        <dbReference type="SAM" id="MobiDB-lite"/>
    </source>
</evidence>
<gene>
    <name evidence="17" type="ORF">BED47_06735</name>
</gene>
<dbReference type="InterPro" id="IPR001460">
    <property type="entry name" value="PCN-bd_Tpept"/>
</dbReference>
<dbReference type="InterPro" id="IPR005311">
    <property type="entry name" value="PBP_dimer"/>
</dbReference>
<evidence type="ECO:0000256" key="8">
    <source>
        <dbReference type="ARBA" id="ARBA00022960"/>
    </source>
</evidence>
<dbReference type="InterPro" id="IPR050515">
    <property type="entry name" value="Beta-lactam/transpept"/>
</dbReference>
<organism evidence="17 18">
    <name type="scientific">Gottfriedia luciferensis</name>
    <dbReference type="NCBI Taxonomy" id="178774"/>
    <lineage>
        <taxon>Bacteria</taxon>
        <taxon>Bacillati</taxon>
        <taxon>Bacillota</taxon>
        <taxon>Bacilli</taxon>
        <taxon>Bacillales</taxon>
        <taxon>Bacillaceae</taxon>
        <taxon>Gottfriedia</taxon>
    </lineage>
</organism>
<dbReference type="EMBL" id="MDKC01000023">
    <property type="protein sequence ID" value="ODG91351.1"/>
    <property type="molecule type" value="Genomic_DNA"/>
</dbReference>
<dbReference type="Gene3D" id="1.10.10.1230">
    <property type="entry name" value="Penicillin-binding protein, N-terminal non-catalytic domain, head sub-domain"/>
    <property type="match status" value="1"/>
</dbReference>
<keyword evidence="8" id="KW-0133">Cell shape</keyword>
<dbReference type="PANTHER" id="PTHR30627">
    <property type="entry name" value="PEPTIDOGLYCAN D,D-TRANSPEPTIDASE"/>
    <property type="match status" value="1"/>
</dbReference>
<dbReference type="SUPFAM" id="SSF56601">
    <property type="entry name" value="beta-lactamase/transpeptidase-like"/>
    <property type="match status" value="1"/>
</dbReference>
<evidence type="ECO:0000313" key="17">
    <source>
        <dbReference type="EMBL" id="ODG91351.1"/>
    </source>
</evidence>
<reference evidence="17 18" key="1">
    <citation type="submission" date="2016-07" db="EMBL/GenBank/DDBJ databases">
        <authorList>
            <person name="Townsley L."/>
            <person name="Shank E.A."/>
        </authorList>
    </citation>
    <scope>NUCLEOTIDE SEQUENCE [LARGE SCALE GENOMIC DNA]</scope>
    <source>
        <strain evidence="17 18">CH01</strain>
    </source>
</reference>
<keyword evidence="10" id="KW-1133">Transmembrane helix</keyword>
<feature type="domain" description="Penicillin-binding protein dimerisation" evidence="16">
    <location>
        <begin position="59"/>
        <end position="303"/>
    </location>
</feature>
<dbReference type="Pfam" id="PF00905">
    <property type="entry name" value="Transpeptidase"/>
    <property type="match status" value="1"/>
</dbReference>
<evidence type="ECO:0000256" key="7">
    <source>
        <dbReference type="ARBA" id="ARBA00022692"/>
    </source>
</evidence>
<keyword evidence="7" id="KW-0812">Transmembrane</keyword>
<evidence type="ECO:0000256" key="12">
    <source>
        <dbReference type="ARBA" id="ARBA00023316"/>
    </source>
</evidence>
<evidence type="ECO:0000313" key="18">
    <source>
        <dbReference type="Proteomes" id="UP000094580"/>
    </source>
</evidence>
<evidence type="ECO:0000259" key="15">
    <source>
        <dbReference type="Pfam" id="PF00905"/>
    </source>
</evidence>
<keyword evidence="6" id="KW-1003">Cell membrane</keyword>
<comment type="subcellular location">
    <subcellularLocation>
        <location evidence="2">Cell membrane</location>
    </subcellularLocation>
    <subcellularLocation>
        <location evidence="1">Membrane</location>
        <topology evidence="1">Single-pass membrane protein</topology>
    </subcellularLocation>
</comment>
<dbReference type="RefSeq" id="WP_069034134.1">
    <property type="nucleotide sequence ID" value="NZ_MDKC01000023.1"/>
</dbReference>
<feature type="compositionally biased region" description="Low complexity" evidence="14">
    <location>
        <begin position="705"/>
        <end position="722"/>
    </location>
</feature>
<comment type="pathway">
    <text evidence="3">Cell wall biogenesis; peptidoglycan biosynthesis.</text>
</comment>
<sequence length="722" mass="81284">MNKPKKYKITLPTRLNTLFFLVFVLFSFLILRLGVVQIVKGEDYKLELERTENMTVDQAVPRGKILDRNGKVVVDNTPLRTITYTRKKGTTSGELLTMATKLKTYLKMPTNKITERDKKDYWLLTNPKDAKKLVSKEEDKTLKAQNKDDDAAYNKAYYNLQLDKITADDINSLSANDLQILAIYKQMSAGYALTPQTIKSEGVTEKEYATVSEHLDQLPGVDVTTNWERKYVYGDTFRTILGNITSEKEGLPAQNVDYYLARGYDRNDRVGKSYIEKQYEDVLRGTKGKAQNVIDSNGNVVDTKVITEGEPGSDLVLSIDMELQGKVDEIIKDRLLQAKATSNGRYLDRAFVTMINPKTGEILAMSGKQIVKDKKTGKNKVVDYATGNLTSSYEMGSTVKGATLLTGYQTGAITPGQRQFDTPIKIAGTPVKASYKNFGWINDLDALKYSSNVYMFRTAMAIGHAHYVENRPLDIDVKAFDTFRNSFSQFGLGVKTGIDLPNEAIGFKGVDKSPGFLLDMAIGQYDTYTPLQLAQYVSTIANGGYRIQPHVAKEIRQPSIGEDNGVIRTEVKPKVLNRIDMKQSYIDHVKQGLIKVYNETGGTARKYFIGVDYKIAGKTGTAQSVYDGPDRKKYNGPQKTYNETLMGYAPYDDPEIAFVVVVPWLQTDQAPVNKYIGRDIMDEYFKLKKDRQSIYNDEPKDVLDNQDNQNSQDNQDTQNKNQ</sequence>
<comment type="caution">
    <text evidence="17">The sequence shown here is derived from an EMBL/GenBank/DDBJ whole genome shotgun (WGS) entry which is preliminary data.</text>
</comment>
<keyword evidence="12" id="KW-0961">Cell wall biogenesis/degradation</keyword>
<dbReference type="Gene3D" id="3.90.1310.10">
    <property type="entry name" value="Penicillin-binding protein 2a (Domain 2)"/>
    <property type="match status" value="1"/>
</dbReference>
<dbReference type="InterPro" id="IPR012338">
    <property type="entry name" value="Beta-lactam/transpept-like"/>
</dbReference>
<protein>
    <recommendedName>
        <fullName evidence="5">serine-type D-Ala-D-Ala carboxypeptidase</fullName>
        <ecNumber evidence="5">3.4.16.4</ecNumber>
    </recommendedName>
</protein>
<evidence type="ECO:0000256" key="11">
    <source>
        <dbReference type="ARBA" id="ARBA00023136"/>
    </source>
</evidence>
<proteinExistence type="inferred from homology"/>
<accession>A0ABX2ZNP6</accession>
<feature type="region of interest" description="Disordered" evidence="14">
    <location>
        <begin position="695"/>
        <end position="722"/>
    </location>
</feature>
<keyword evidence="18" id="KW-1185">Reference proteome</keyword>
<evidence type="ECO:0000259" key="16">
    <source>
        <dbReference type="Pfam" id="PF03717"/>
    </source>
</evidence>
<evidence type="ECO:0000256" key="3">
    <source>
        <dbReference type="ARBA" id="ARBA00004752"/>
    </source>
</evidence>
<dbReference type="PANTHER" id="PTHR30627:SF2">
    <property type="entry name" value="PEPTIDOGLYCAN D,D-TRANSPEPTIDASE MRDA"/>
    <property type="match status" value="1"/>
</dbReference>
<name>A0ABX2ZNP6_9BACI</name>
<dbReference type="SUPFAM" id="SSF56519">
    <property type="entry name" value="Penicillin binding protein dimerisation domain"/>
    <property type="match status" value="1"/>
</dbReference>
<dbReference type="Proteomes" id="UP000094580">
    <property type="component" value="Unassembled WGS sequence"/>
</dbReference>
<dbReference type="Pfam" id="PF03717">
    <property type="entry name" value="PBP_dimer"/>
    <property type="match status" value="1"/>
</dbReference>
<evidence type="ECO:0000256" key="9">
    <source>
        <dbReference type="ARBA" id="ARBA00022984"/>
    </source>
</evidence>
<feature type="domain" description="Penicillin-binding protein transpeptidase" evidence="15">
    <location>
        <begin position="351"/>
        <end position="682"/>
    </location>
</feature>
<evidence type="ECO:0000256" key="10">
    <source>
        <dbReference type="ARBA" id="ARBA00022989"/>
    </source>
</evidence>
<comment type="similarity">
    <text evidence="4">Belongs to the transpeptidase family.</text>
</comment>
<evidence type="ECO:0000256" key="2">
    <source>
        <dbReference type="ARBA" id="ARBA00004236"/>
    </source>
</evidence>
<evidence type="ECO:0000256" key="6">
    <source>
        <dbReference type="ARBA" id="ARBA00022475"/>
    </source>
</evidence>
<dbReference type="EC" id="3.4.16.4" evidence="5"/>
<dbReference type="Gene3D" id="3.40.710.10">
    <property type="entry name" value="DD-peptidase/beta-lactamase superfamily"/>
    <property type="match status" value="1"/>
</dbReference>
<evidence type="ECO:0000256" key="4">
    <source>
        <dbReference type="ARBA" id="ARBA00007171"/>
    </source>
</evidence>
<evidence type="ECO:0000256" key="1">
    <source>
        <dbReference type="ARBA" id="ARBA00004167"/>
    </source>
</evidence>
<dbReference type="InterPro" id="IPR036138">
    <property type="entry name" value="PBP_dimer_sf"/>
</dbReference>
<evidence type="ECO:0000256" key="5">
    <source>
        <dbReference type="ARBA" id="ARBA00012448"/>
    </source>
</evidence>
<comment type="catalytic activity">
    <reaction evidence="13">
        <text>Preferential cleavage: (Ac)2-L-Lys-D-Ala-|-D-Ala. Also transpeptidation of peptidyl-alanyl moieties that are N-acyl substituents of D-alanine.</text>
        <dbReference type="EC" id="3.4.16.4"/>
    </reaction>
</comment>